<evidence type="ECO:0000259" key="4">
    <source>
        <dbReference type="PROSITE" id="PS50198"/>
    </source>
</evidence>
<dbReference type="Gene3D" id="1.25.40.10">
    <property type="entry name" value="Tetratricopeptide repeat domain"/>
    <property type="match status" value="1"/>
</dbReference>
<dbReference type="SUPFAM" id="SSF109998">
    <property type="entry name" value="Triger factor/SurA peptide-binding domain-like"/>
    <property type="match status" value="1"/>
</dbReference>
<gene>
    <name evidence="5" type="ORF">E6K79_06510</name>
</gene>
<keyword evidence="3" id="KW-0732">Signal</keyword>
<evidence type="ECO:0000256" key="1">
    <source>
        <dbReference type="PROSITE-ProRule" id="PRU00278"/>
    </source>
</evidence>
<evidence type="ECO:0000256" key="2">
    <source>
        <dbReference type="SAM" id="MobiDB-lite"/>
    </source>
</evidence>
<proteinExistence type="predicted"/>
<keyword evidence="1" id="KW-0413">Isomerase</keyword>
<feature type="region of interest" description="Disordered" evidence="2">
    <location>
        <begin position="414"/>
        <end position="447"/>
    </location>
</feature>
<accession>A0A538TM33</accession>
<dbReference type="SUPFAM" id="SSF54534">
    <property type="entry name" value="FKBP-like"/>
    <property type="match status" value="1"/>
</dbReference>
<dbReference type="InterPro" id="IPR011990">
    <property type="entry name" value="TPR-like_helical_dom_sf"/>
</dbReference>
<dbReference type="AlphaFoldDB" id="A0A538TM33"/>
<dbReference type="Pfam" id="PF13145">
    <property type="entry name" value="Rotamase_2"/>
    <property type="match status" value="1"/>
</dbReference>
<protein>
    <submittedName>
        <fullName evidence="5">Tetratricopeptide repeat protein</fullName>
    </submittedName>
</protein>
<comment type="caution">
    <text evidence="5">The sequence shown here is derived from an EMBL/GenBank/DDBJ whole genome shotgun (WGS) entry which is preliminary data.</text>
</comment>
<dbReference type="PANTHER" id="PTHR47245">
    <property type="entry name" value="PEPTIDYLPROLYL ISOMERASE"/>
    <property type="match status" value="1"/>
</dbReference>
<organism evidence="5 6">
    <name type="scientific">Eiseniibacteriota bacterium</name>
    <dbReference type="NCBI Taxonomy" id="2212470"/>
    <lineage>
        <taxon>Bacteria</taxon>
        <taxon>Candidatus Eiseniibacteriota</taxon>
    </lineage>
</organism>
<keyword evidence="1" id="KW-0697">Rotamase</keyword>
<evidence type="ECO:0000256" key="3">
    <source>
        <dbReference type="SAM" id="SignalP"/>
    </source>
</evidence>
<dbReference type="InterPro" id="IPR019734">
    <property type="entry name" value="TPR_rpt"/>
</dbReference>
<sequence>MIRQVKSNGRPPRSLAPLLLALLSLSASFLIGCSGGPKPAQGTGAASRPGAAGKAKVWRPAGHDTLGPTLAIVGGRRITRHDVDSLIATAPPSAQSQLRDPDGYRDVVKRMVVQEAVYNAAVRAGLERDSSYLAQVKLSSRDLLMRRFYEMKIQALPAIEDSGLKTYYEAHQQEFAIHARAKVRHIVVPTRAKALEIRRALEKGALWDQTCAKYSTDKATKGDGGLIGWVAKDSDLVPGIGKAPAIVAAAYSLPIDQISQPLQGVSGWHLIRVETREDETVQPFEATKSRIATRLKSEQREKYGKTFTDSLLQSSATIFDDSIKVALKPSKTAEDYFKEAQAAVTPLQRIELYKELVKRYPDEKVSIQAQFMIGFTYAEEMGEYDLARREFEEFLRVHPDSELAGSAKWMIENMGLPGPDLKDDDSGGEGGTSAGPDSGRAGPGGSK</sequence>
<dbReference type="InterPro" id="IPR027304">
    <property type="entry name" value="Trigger_fact/SurA_dom_sf"/>
</dbReference>
<evidence type="ECO:0000313" key="6">
    <source>
        <dbReference type="Proteomes" id="UP000317691"/>
    </source>
</evidence>
<feature type="domain" description="PpiC" evidence="4">
    <location>
        <begin position="178"/>
        <end position="275"/>
    </location>
</feature>
<dbReference type="PROSITE" id="PS50198">
    <property type="entry name" value="PPIC_PPIASE_2"/>
    <property type="match status" value="1"/>
</dbReference>
<dbReference type="InterPro" id="IPR050245">
    <property type="entry name" value="PrsA_foldase"/>
</dbReference>
<dbReference type="Proteomes" id="UP000317691">
    <property type="component" value="Unassembled WGS sequence"/>
</dbReference>
<dbReference type="PROSITE" id="PS51257">
    <property type="entry name" value="PROKAR_LIPOPROTEIN"/>
    <property type="match status" value="1"/>
</dbReference>
<dbReference type="Pfam" id="PF13174">
    <property type="entry name" value="TPR_6"/>
    <property type="match status" value="1"/>
</dbReference>
<evidence type="ECO:0000313" key="5">
    <source>
        <dbReference type="EMBL" id="TMQ64686.1"/>
    </source>
</evidence>
<dbReference type="GO" id="GO:0003755">
    <property type="term" value="F:peptidyl-prolyl cis-trans isomerase activity"/>
    <property type="evidence" value="ECO:0007669"/>
    <property type="project" value="UniProtKB-KW"/>
</dbReference>
<reference evidence="5 6" key="1">
    <citation type="journal article" date="2019" name="Nat. Microbiol.">
        <title>Mediterranean grassland soil C-N compound turnover is dependent on rainfall and depth, and is mediated by genomically divergent microorganisms.</title>
        <authorList>
            <person name="Diamond S."/>
            <person name="Andeer P.F."/>
            <person name="Li Z."/>
            <person name="Crits-Christoph A."/>
            <person name="Burstein D."/>
            <person name="Anantharaman K."/>
            <person name="Lane K.R."/>
            <person name="Thomas B.C."/>
            <person name="Pan C."/>
            <person name="Northen T.R."/>
            <person name="Banfield J.F."/>
        </authorList>
    </citation>
    <scope>NUCLEOTIDE SEQUENCE [LARGE SCALE GENOMIC DNA]</scope>
    <source>
        <strain evidence="5">WS_9</strain>
    </source>
</reference>
<dbReference type="InterPro" id="IPR000297">
    <property type="entry name" value="PPIase_PpiC"/>
</dbReference>
<dbReference type="InterPro" id="IPR046357">
    <property type="entry name" value="PPIase_dom_sf"/>
</dbReference>
<dbReference type="Gene3D" id="3.10.50.40">
    <property type="match status" value="1"/>
</dbReference>
<name>A0A538TM33_UNCEI</name>
<dbReference type="PANTHER" id="PTHR47245:SF2">
    <property type="entry name" value="PEPTIDYL-PROLYL CIS-TRANS ISOMERASE HP_0175-RELATED"/>
    <property type="match status" value="1"/>
</dbReference>
<dbReference type="EMBL" id="VBOZ01000017">
    <property type="protein sequence ID" value="TMQ64686.1"/>
    <property type="molecule type" value="Genomic_DNA"/>
</dbReference>
<feature type="signal peptide" evidence="3">
    <location>
        <begin position="1"/>
        <end position="29"/>
    </location>
</feature>
<feature type="chain" id="PRO_5021857439" evidence="3">
    <location>
        <begin position="30"/>
        <end position="447"/>
    </location>
</feature>